<reference evidence="1" key="1">
    <citation type="submission" date="2020-04" db="EMBL/GenBank/DDBJ databases">
        <authorList>
            <person name="Chiriac C."/>
            <person name="Salcher M."/>
            <person name="Ghai R."/>
            <person name="Kavagutti S V."/>
        </authorList>
    </citation>
    <scope>NUCLEOTIDE SEQUENCE</scope>
</reference>
<sequence>MNVIQIKNQETYPWLLEKHYAKRIPQIMFSFGLYDNNQLKGVVTYGIPASPALCMGICGKEYSDKVLELNRLCLLENNKNESSFLVANSIKLLPKPTIVVSYADTGQGHLGYVYQSTNFIYTGLSANRVDWTVKGLEHKHSKTLSDGMTLESIKEKYGDDFYYTERSRKHRYIFFHGSKTDKKIMRSKLLYEVMPYPKGDSKTYDSGGNVATQSLLF</sequence>
<accession>A0A6J5L3P1</accession>
<dbReference type="EMBL" id="LR796215">
    <property type="protein sequence ID" value="CAB4127867.1"/>
    <property type="molecule type" value="Genomic_DNA"/>
</dbReference>
<name>A0A6J5L3P1_9CAUD</name>
<gene>
    <name evidence="1" type="ORF">UFOVP96_36</name>
</gene>
<proteinExistence type="predicted"/>
<organism evidence="1">
    <name type="scientific">uncultured Caudovirales phage</name>
    <dbReference type="NCBI Taxonomy" id="2100421"/>
    <lineage>
        <taxon>Viruses</taxon>
        <taxon>Duplodnaviria</taxon>
        <taxon>Heunggongvirae</taxon>
        <taxon>Uroviricota</taxon>
        <taxon>Caudoviricetes</taxon>
        <taxon>Peduoviridae</taxon>
        <taxon>Maltschvirus</taxon>
        <taxon>Maltschvirus maltsch</taxon>
    </lineage>
</organism>
<evidence type="ECO:0000313" key="1">
    <source>
        <dbReference type="EMBL" id="CAB4127867.1"/>
    </source>
</evidence>
<protein>
    <submittedName>
        <fullName evidence="1">Uncharacterized protein</fullName>
    </submittedName>
</protein>
<dbReference type="Pfam" id="PF25680">
    <property type="entry name" value="Mom"/>
    <property type="match status" value="1"/>
</dbReference>
<dbReference type="InterPro" id="IPR057895">
    <property type="entry name" value="Mom"/>
</dbReference>